<evidence type="ECO:0000259" key="1">
    <source>
        <dbReference type="Pfam" id="PF00881"/>
    </source>
</evidence>
<dbReference type="GO" id="GO:0016491">
    <property type="term" value="F:oxidoreductase activity"/>
    <property type="evidence" value="ECO:0007669"/>
    <property type="project" value="InterPro"/>
</dbReference>
<feature type="domain" description="Nitroreductase" evidence="1">
    <location>
        <begin position="138"/>
        <end position="299"/>
    </location>
</feature>
<reference evidence="2 3" key="1">
    <citation type="submission" date="2017-01" db="EMBL/GenBank/DDBJ databases">
        <authorList>
            <consortium name="Urmite Genomes"/>
        </authorList>
    </citation>
    <scope>NUCLEOTIDE SEQUENCE [LARGE SCALE GENOMIC DNA]</scope>
    <source>
        <strain evidence="2 3">AB57</strain>
    </source>
</reference>
<protein>
    <submittedName>
        <fullName evidence="2">NAD(P)H nitroreductase</fullName>
    </submittedName>
</protein>
<proteinExistence type="predicted"/>
<dbReference type="Pfam" id="PF00881">
    <property type="entry name" value="Nitroreductase"/>
    <property type="match status" value="1"/>
</dbReference>
<name>A0A2U3NL51_9MYCO</name>
<accession>A0A2U3NL51</accession>
<keyword evidence="3" id="KW-1185">Reference proteome</keyword>
<sequence length="329" mass="36380">MPTIAVETKVIEDAVRTACRAPSLHNSQPWQWLFNGGQLRLFLDPSRVMDTDHSAREALISCGAALDHLRVAMAAAGWQSHIDRFPNPNSPSHLASIEFMPTEFVTERDRRLAGAIGVRRTDRLPFSAVTEWQSIEAVVASSANRQAVHLEVIADDLHPRLKEAAQIAESFRSYDTRYQNELCWWTAPFESWQGIPYSALVSAAEGNRVGIGRVFPAPHRPERRLEIPEDHAKVLLLSTDDDTRADALAAGEALSATLLECTMAGLATCPITHLTEVDAARDLIRSLMDYDAVPQVLIRAGAVPVTEKVPPPTPRRLLSEVLRLRGYGE</sequence>
<dbReference type="PANTHER" id="PTHR23026">
    <property type="entry name" value="NADPH NITROREDUCTASE"/>
    <property type="match status" value="1"/>
</dbReference>
<dbReference type="OrthoDB" id="8156917at2"/>
<dbReference type="InterPro" id="IPR050627">
    <property type="entry name" value="Nitroreductase/BluB"/>
</dbReference>
<evidence type="ECO:0000313" key="3">
    <source>
        <dbReference type="Proteomes" id="UP000240988"/>
    </source>
</evidence>
<evidence type="ECO:0000313" key="2">
    <source>
        <dbReference type="EMBL" id="SPM32267.1"/>
    </source>
</evidence>
<dbReference type="InterPro" id="IPR000415">
    <property type="entry name" value="Nitroreductase-like"/>
</dbReference>
<dbReference type="AlphaFoldDB" id="A0A2U3NL51"/>
<dbReference type="RefSeq" id="WP_077085788.1">
    <property type="nucleotide sequence ID" value="NZ_LT721901.1"/>
</dbReference>
<dbReference type="NCBIfam" id="NF047509">
    <property type="entry name" value="Rv3131_FMN_oxido"/>
    <property type="match status" value="1"/>
</dbReference>
<organism evidence="2 3">
    <name type="scientific">Mycobacterium rhizamassiliense</name>
    <dbReference type="NCBI Taxonomy" id="1841860"/>
    <lineage>
        <taxon>Bacteria</taxon>
        <taxon>Bacillati</taxon>
        <taxon>Actinomycetota</taxon>
        <taxon>Actinomycetes</taxon>
        <taxon>Mycobacteriales</taxon>
        <taxon>Mycobacteriaceae</taxon>
        <taxon>Mycobacterium</taxon>
    </lineage>
</organism>
<dbReference type="PANTHER" id="PTHR23026:SF123">
    <property type="entry name" value="NAD(P)H NITROREDUCTASE RV3131-RELATED"/>
    <property type="match status" value="1"/>
</dbReference>
<dbReference type="Proteomes" id="UP000240988">
    <property type="component" value="Unassembled WGS sequence"/>
</dbReference>
<gene>
    <name evidence="2" type="ORF">MRAB57_64</name>
</gene>
<dbReference type="SUPFAM" id="SSF55469">
    <property type="entry name" value="FMN-dependent nitroreductase-like"/>
    <property type="match status" value="2"/>
</dbReference>
<dbReference type="InterPro" id="IPR029479">
    <property type="entry name" value="Nitroreductase"/>
</dbReference>
<dbReference type="STRING" id="1841860.GCA_900157375_00063"/>
<dbReference type="Gene3D" id="3.40.109.10">
    <property type="entry name" value="NADH Oxidase"/>
    <property type="match status" value="1"/>
</dbReference>
<dbReference type="EMBL" id="FUFA01000001">
    <property type="protein sequence ID" value="SPM32267.1"/>
    <property type="molecule type" value="Genomic_DNA"/>
</dbReference>